<comment type="caution">
    <text evidence="1">The sequence shown here is derived from an EMBL/GenBank/DDBJ whole genome shotgun (WGS) entry which is preliminary data.</text>
</comment>
<name>A0A5M3XUU6_9ACTN</name>
<proteinExistence type="predicted"/>
<sequence>MNGVITSVAHGLESRPGSLVAHAGVEANMTSASRRRPTAAVKEAEPQGLRSRIIPTIAHLRHQNAG</sequence>
<dbReference type="Proteomes" id="UP000377595">
    <property type="component" value="Unassembled WGS sequence"/>
</dbReference>
<accession>A0A5M3XUU6</accession>
<gene>
    <name evidence="1" type="ORF">Aple_075550</name>
</gene>
<dbReference type="AlphaFoldDB" id="A0A5M3XUU6"/>
<keyword evidence="2" id="KW-1185">Reference proteome</keyword>
<protein>
    <submittedName>
        <fullName evidence="1">Uncharacterized protein</fullName>
    </submittedName>
</protein>
<evidence type="ECO:0000313" key="2">
    <source>
        <dbReference type="Proteomes" id="UP000377595"/>
    </source>
</evidence>
<organism evidence="1 2">
    <name type="scientific">Acrocarpospora pleiomorpha</name>
    <dbReference type="NCBI Taxonomy" id="90975"/>
    <lineage>
        <taxon>Bacteria</taxon>
        <taxon>Bacillati</taxon>
        <taxon>Actinomycetota</taxon>
        <taxon>Actinomycetes</taxon>
        <taxon>Streptosporangiales</taxon>
        <taxon>Streptosporangiaceae</taxon>
        <taxon>Acrocarpospora</taxon>
    </lineage>
</organism>
<evidence type="ECO:0000313" key="1">
    <source>
        <dbReference type="EMBL" id="GES24656.1"/>
    </source>
</evidence>
<reference evidence="1 2" key="1">
    <citation type="submission" date="2019-10" db="EMBL/GenBank/DDBJ databases">
        <title>Whole genome shotgun sequence of Acrocarpospora pleiomorpha NBRC 16267.</title>
        <authorList>
            <person name="Ichikawa N."/>
            <person name="Kimura A."/>
            <person name="Kitahashi Y."/>
            <person name="Komaki H."/>
            <person name="Oguchi A."/>
        </authorList>
    </citation>
    <scope>NUCLEOTIDE SEQUENCE [LARGE SCALE GENOMIC DNA]</scope>
    <source>
        <strain evidence="1 2">NBRC 16267</strain>
    </source>
</reference>
<dbReference type="EMBL" id="BLAF01000055">
    <property type="protein sequence ID" value="GES24656.1"/>
    <property type="molecule type" value="Genomic_DNA"/>
</dbReference>